<comment type="similarity">
    <text evidence="2 6">Belongs to the QNG1 protein family.</text>
</comment>
<dbReference type="Proteomes" id="UP000325577">
    <property type="component" value="Linkage Group LG2"/>
</dbReference>
<evidence type="ECO:0000256" key="4">
    <source>
        <dbReference type="ARBA" id="ARBA00035393"/>
    </source>
</evidence>
<evidence type="ECO:0000256" key="6">
    <source>
        <dbReference type="RuleBase" id="RU365002"/>
    </source>
</evidence>
<dbReference type="PANTHER" id="PTHR21314:SF0">
    <property type="entry name" value="QUEUOSINE 5'-PHOSPHATE N-GLYCOSYLASE_HYDROLASE"/>
    <property type="match status" value="1"/>
</dbReference>
<sequence length="95" mass="11048">MLSLIFLILNFLFIIDEDLSYDCLALGLKAALENDKSVFDADRLQKYTGPQLRELLKWPRPLPLEDERVRLMHEIGLELERSFEGKASNLVENQQ</sequence>
<dbReference type="EMBL" id="CM018043">
    <property type="protein sequence ID" value="KAA8531586.1"/>
    <property type="molecule type" value="Genomic_DNA"/>
</dbReference>
<accession>A0A5J5APD4</accession>
<name>A0A5J5APD4_9ASTE</name>
<keyword evidence="7" id="KW-0732">Signal</keyword>
<evidence type="ECO:0000256" key="3">
    <source>
        <dbReference type="ARBA" id="ARBA00035306"/>
    </source>
</evidence>
<evidence type="ECO:0000256" key="2">
    <source>
        <dbReference type="ARBA" id="ARBA00035119"/>
    </source>
</evidence>
<evidence type="ECO:0000256" key="7">
    <source>
        <dbReference type="SAM" id="SignalP"/>
    </source>
</evidence>
<dbReference type="GO" id="GO:0016787">
    <property type="term" value="F:hydrolase activity"/>
    <property type="evidence" value="ECO:0007669"/>
    <property type="project" value="UniProtKB-KW"/>
</dbReference>
<dbReference type="Pfam" id="PF10343">
    <property type="entry name" value="Q_salvage"/>
    <property type="match status" value="1"/>
</dbReference>
<dbReference type="GO" id="GO:0006400">
    <property type="term" value="P:tRNA modification"/>
    <property type="evidence" value="ECO:0007669"/>
    <property type="project" value="TreeGrafter"/>
</dbReference>
<comment type="function">
    <text evidence="6">Catalyzes the hydrolysis of queuosine 5'-phosphate, releasing the nucleobase queuine (q). Is required for salvage of queuine from exogenous queuosine (Q) that is imported and then converted to queuosine 5'-phosphate intracellularly.</text>
</comment>
<protein>
    <recommendedName>
        <fullName evidence="3 6">Queuosine 5'-phosphate N-glycosylase/hydrolase</fullName>
        <ecNumber evidence="6">3.2.2.-</ecNumber>
    </recommendedName>
    <alternativeName>
        <fullName evidence="4 6">Queuosine-nucleotide N-glycosylase/hydrolase</fullName>
    </alternativeName>
</protein>
<keyword evidence="1 6" id="KW-0378">Hydrolase</keyword>
<dbReference type="InterPro" id="IPR019438">
    <property type="entry name" value="Q_salvage"/>
</dbReference>
<proteinExistence type="inferred from homology"/>
<evidence type="ECO:0000256" key="5">
    <source>
        <dbReference type="ARBA" id="ARBA00048204"/>
    </source>
</evidence>
<organism evidence="8 9">
    <name type="scientific">Nyssa sinensis</name>
    <dbReference type="NCBI Taxonomy" id="561372"/>
    <lineage>
        <taxon>Eukaryota</taxon>
        <taxon>Viridiplantae</taxon>
        <taxon>Streptophyta</taxon>
        <taxon>Embryophyta</taxon>
        <taxon>Tracheophyta</taxon>
        <taxon>Spermatophyta</taxon>
        <taxon>Magnoliopsida</taxon>
        <taxon>eudicotyledons</taxon>
        <taxon>Gunneridae</taxon>
        <taxon>Pentapetalae</taxon>
        <taxon>asterids</taxon>
        <taxon>Cornales</taxon>
        <taxon>Nyssaceae</taxon>
        <taxon>Nyssa</taxon>
    </lineage>
</organism>
<evidence type="ECO:0000313" key="8">
    <source>
        <dbReference type="EMBL" id="KAA8531586.1"/>
    </source>
</evidence>
<gene>
    <name evidence="8" type="ORF">F0562_006295</name>
</gene>
<evidence type="ECO:0000313" key="9">
    <source>
        <dbReference type="Proteomes" id="UP000325577"/>
    </source>
</evidence>
<dbReference type="AlphaFoldDB" id="A0A5J5APD4"/>
<dbReference type="EC" id="3.2.2.-" evidence="6"/>
<evidence type="ECO:0000256" key="1">
    <source>
        <dbReference type="ARBA" id="ARBA00022801"/>
    </source>
</evidence>
<reference evidence="8 9" key="1">
    <citation type="submission" date="2019-09" db="EMBL/GenBank/DDBJ databases">
        <title>A chromosome-level genome assembly of the Chinese tupelo Nyssa sinensis.</title>
        <authorList>
            <person name="Yang X."/>
            <person name="Kang M."/>
            <person name="Yang Y."/>
            <person name="Xiong H."/>
            <person name="Wang M."/>
            <person name="Zhang Z."/>
            <person name="Wang Z."/>
            <person name="Wu H."/>
            <person name="Ma T."/>
            <person name="Liu J."/>
            <person name="Xi Z."/>
        </authorList>
    </citation>
    <scope>NUCLEOTIDE SEQUENCE [LARGE SCALE GENOMIC DNA]</scope>
    <source>
        <strain evidence="8">J267</strain>
        <tissue evidence="8">Leaf</tissue>
    </source>
</reference>
<feature type="signal peptide" evidence="7">
    <location>
        <begin position="1"/>
        <end position="20"/>
    </location>
</feature>
<dbReference type="PANTHER" id="PTHR21314">
    <property type="entry name" value="QUEUOSINE 5'-PHOSPHATE N-GLYCOSYLASE_HYDROLASE-RELATED"/>
    <property type="match status" value="1"/>
</dbReference>
<feature type="chain" id="PRO_5023827373" description="Queuosine 5'-phosphate N-glycosylase/hydrolase" evidence="7">
    <location>
        <begin position="21"/>
        <end position="95"/>
    </location>
</feature>
<comment type="catalytic activity">
    <reaction evidence="5 6">
        <text>queuosine 5'-phosphate + H2O = queuine + D-ribose 5-phosphate</text>
        <dbReference type="Rhea" id="RHEA:75387"/>
        <dbReference type="ChEBI" id="CHEBI:15377"/>
        <dbReference type="ChEBI" id="CHEBI:17433"/>
        <dbReference type="ChEBI" id="CHEBI:78346"/>
        <dbReference type="ChEBI" id="CHEBI:194371"/>
    </reaction>
    <physiologicalReaction direction="left-to-right" evidence="5 6">
        <dbReference type="Rhea" id="RHEA:75388"/>
    </physiologicalReaction>
</comment>
<keyword evidence="9" id="KW-1185">Reference proteome</keyword>
<dbReference type="OrthoDB" id="416777at2759"/>